<gene>
    <name evidence="2" type="ORF">SEVIR_5G442350v2</name>
</gene>
<dbReference type="Gramene" id="TKW18609">
    <property type="protein sequence ID" value="TKW18609"/>
    <property type="gene ID" value="SEVIR_5G442350v2"/>
</dbReference>
<feature type="chain" id="PRO_5020305480" evidence="1">
    <location>
        <begin position="20"/>
        <end position="61"/>
    </location>
</feature>
<protein>
    <submittedName>
        <fullName evidence="2">Uncharacterized protein</fullName>
    </submittedName>
</protein>
<feature type="signal peptide" evidence="1">
    <location>
        <begin position="1"/>
        <end position="19"/>
    </location>
</feature>
<name>A0A4U6UWH6_SETVI</name>
<evidence type="ECO:0000313" key="2">
    <source>
        <dbReference type="EMBL" id="TKW18609.1"/>
    </source>
</evidence>
<keyword evidence="1" id="KW-0732">Signal</keyword>
<organism evidence="2 3">
    <name type="scientific">Setaria viridis</name>
    <name type="common">Green bristlegrass</name>
    <name type="synonym">Setaria italica subsp. viridis</name>
    <dbReference type="NCBI Taxonomy" id="4556"/>
    <lineage>
        <taxon>Eukaryota</taxon>
        <taxon>Viridiplantae</taxon>
        <taxon>Streptophyta</taxon>
        <taxon>Embryophyta</taxon>
        <taxon>Tracheophyta</taxon>
        <taxon>Spermatophyta</taxon>
        <taxon>Magnoliopsida</taxon>
        <taxon>Liliopsida</taxon>
        <taxon>Poales</taxon>
        <taxon>Poaceae</taxon>
        <taxon>PACMAD clade</taxon>
        <taxon>Panicoideae</taxon>
        <taxon>Panicodae</taxon>
        <taxon>Paniceae</taxon>
        <taxon>Cenchrinae</taxon>
        <taxon>Setaria</taxon>
    </lineage>
</organism>
<evidence type="ECO:0000256" key="1">
    <source>
        <dbReference type="SAM" id="SignalP"/>
    </source>
</evidence>
<sequence length="61" mass="6765">MVINIILLCLLIYVKVSNSICKIISNLGGPVCKFRSSSLTKVVLSMQQLQLIHLTKQPNIP</sequence>
<proteinExistence type="predicted"/>
<keyword evidence="3" id="KW-1185">Reference proteome</keyword>
<dbReference type="Proteomes" id="UP000298652">
    <property type="component" value="Chromosome 5"/>
</dbReference>
<accession>A0A4U6UWH6</accession>
<dbReference type="EMBL" id="CM016556">
    <property type="protein sequence ID" value="TKW18609.1"/>
    <property type="molecule type" value="Genomic_DNA"/>
</dbReference>
<dbReference type="AlphaFoldDB" id="A0A4U6UWH6"/>
<evidence type="ECO:0000313" key="3">
    <source>
        <dbReference type="Proteomes" id="UP000298652"/>
    </source>
</evidence>
<reference evidence="2" key="1">
    <citation type="submission" date="2019-03" db="EMBL/GenBank/DDBJ databases">
        <title>WGS assembly of Setaria viridis.</title>
        <authorList>
            <person name="Huang P."/>
            <person name="Jenkins J."/>
            <person name="Grimwood J."/>
            <person name="Barry K."/>
            <person name="Healey A."/>
            <person name="Mamidi S."/>
            <person name="Sreedasyam A."/>
            <person name="Shu S."/>
            <person name="Feldman M."/>
            <person name="Wu J."/>
            <person name="Yu Y."/>
            <person name="Chen C."/>
            <person name="Johnson J."/>
            <person name="Rokhsar D."/>
            <person name="Baxter I."/>
            <person name="Schmutz J."/>
            <person name="Brutnell T."/>
            <person name="Kellogg E."/>
        </authorList>
    </citation>
    <scope>NUCLEOTIDE SEQUENCE [LARGE SCALE GENOMIC DNA]</scope>
</reference>